<sequence length="91" mass="10518">MSDNIKYYSEIEKYEIININDGEKYATVGNNDIIIDDSGKMISLIIGNNNTGFSLFSKHEFFEVEWQYIKKIGAKTIIMDVDNSVMKKNRL</sequence>
<protein>
    <submittedName>
        <fullName evidence="1">Uncharacterized protein</fullName>
    </submittedName>
</protein>
<dbReference type="Pfam" id="PF05239">
    <property type="entry name" value="PRC"/>
    <property type="match status" value="1"/>
</dbReference>
<dbReference type="InterPro" id="IPR014238">
    <property type="entry name" value="Spore_YlmC/YmxH"/>
</dbReference>
<dbReference type="AlphaFoldDB" id="A0A1S8MBB2"/>
<dbReference type="PANTHER" id="PTHR40061:SF1">
    <property type="entry name" value="SPORULATION PROTEIN YLMC-RELATED"/>
    <property type="match status" value="1"/>
</dbReference>
<gene>
    <name evidence="1" type="ORF">CROST_024050</name>
</gene>
<dbReference type="EMBL" id="CP096983">
    <property type="protein sequence ID" value="URZ11688.1"/>
    <property type="molecule type" value="Genomic_DNA"/>
</dbReference>
<accession>A0A1S8MBB2</accession>
<keyword evidence="2" id="KW-1185">Reference proteome</keyword>
<dbReference type="NCBIfam" id="TIGR02888">
    <property type="entry name" value="spore_YlmC_YmxH"/>
    <property type="match status" value="1"/>
</dbReference>
<dbReference type="Proteomes" id="UP000190951">
    <property type="component" value="Chromosome"/>
</dbReference>
<name>A0A1S8MBB2_9CLOT</name>
<dbReference type="InterPro" id="IPR011033">
    <property type="entry name" value="PRC_barrel-like_sf"/>
</dbReference>
<dbReference type="KEGG" id="crw:CROST_024050"/>
<dbReference type="RefSeq" id="WP_077833316.1">
    <property type="nucleotide sequence ID" value="NZ_CP096983.1"/>
</dbReference>
<evidence type="ECO:0000313" key="2">
    <source>
        <dbReference type="Proteomes" id="UP000190951"/>
    </source>
</evidence>
<reference evidence="1 2" key="1">
    <citation type="submission" date="2022-04" db="EMBL/GenBank/DDBJ databases">
        <title>Genome sequence of C. roseum typestrain.</title>
        <authorList>
            <person name="Poehlein A."/>
            <person name="Schoch T."/>
            <person name="Duerre P."/>
            <person name="Daniel R."/>
        </authorList>
    </citation>
    <scope>NUCLEOTIDE SEQUENCE [LARGE SCALE GENOMIC DNA]</scope>
    <source>
        <strain evidence="1 2">DSM 7320</strain>
    </source>
</reference>
<dbReference type="SUPFAM" id="SSF50346">
    <property type="entry name" value="PRC-barrel domain"/>
    <property type="match status" value="1"/>
</dbReference>
<dbReference type="InterPro" id="IPR027275">
    <property type="entry name" value="PRC-brl_dom"/>
</dbReference>
<evidence type="ECO:0000313" key="1">
    <source>
        <dbReference type="EMBL" id="URZ11688.1"/>
    </source>
</evidence>
<organism evidence="1 2">
    <name type="scientific">Clostridium felsineum</name>
    <dbReference type="NCBI Taxonomy" id="36839"/>
    <lineage>
        <taxon>Bacteria</taxon>
        <taxon>Bacillati</taxon>
        <taxon>Bacillota</taxon>
        <taxon>Clostridia</taxon>
        <taxon>Eubacteriales</taxon>
        <taxon>Clostridiaceae</taxon>
        <taxon>Clostridium</taxon>
    </lineage>
</organism>
<dbReference type="Gene3D" id="2.30.30.240">
    <property type="entry name" value="PRC-barrel domain"/>
    <property type="match status" value="1"/>
</dbReference>
<proteinExistence type="predicted"/>
<dbReference type="PANTHER" id="PTHR40061">
    <property type="entry name" value="SPORULATION PROTEIN YLMC-RELATED"/>
    <property type="match status" value="1"/>
</dbReference>
<dbReference type="STRING" id="84029.CROST_25800"/>